<reference evidence="1" key="1">
    <citation type="journal article" date="2020" name="Nature">
        <title>Giant virus diversity and host interactions through global metagenomics.</title>
        <authorList>
            <person name="Schulz F."/>
            <person name="Roux S."/>
            <person name="Paez-Espino D."/>
            <person name="Jungbluth S."/>
            <person name="Walsh D.A."/>
            <person name="Denef V.J."/>
            <person name="McMahon K.D."/>
            <person name="Konstantinidis K.T."/>
            <person name="Eloe-Fadrosh E.A."/>
            <person name="Kyrpides N.C."/>
            <person name="Woyke T."/>
        </authorList>
    </citation>
    <scope>NUCLEOTIDE SEQUENCE</scope>
    <source>
        <strain evidence="1">GVMAG-M-3300025138-11</strain>
    </source>
</reference>
<dbReference type="EMBL" id="MN740273">
    <property type="protein sequence ID" value="QHT97201.1"/>
    <property type="molecule type" value="Genomic_DNA"/>
</dbReference>
<proteinExistence type="predicted"/>
<dbReference type="InterPro" id="IPR010323">
    <property type="entry name" value="DUF924"/>
</dbReference>
<name>A0A6C0IV84_9ZZZZ</name>
<accession>A0A6C0IV84</accession>
<organism evidence="1">
    <name type="scientific">viral metagenome</name>
    <dbReference type="NCBI Taxonomy" id="1070528"/>
    <lineage>
        <taxon>unclassified sequences</taxon>
        <taxon>metagenomes</taxon>
        <taxon>organismal metagenomes</taxon>
    </lineage>
</organism>
<dbReference type="SUPFAM" id="SSF48452">
    <property type="entry name" value="TPR-like"/>
    <property type="match status" value="1"/>
</dbReference>
<dbReference type="InterPro" id="IPR011990">
    <property type="entry name" value="TPR-like_helical_dom_sf"/>
</dbReference>
<sequence>MSNTILYESYIDKILDFWFETKLDYNKWFHSQGKYDTYIKKNFSKILSLAEKGYLLDWLNSFKSYLAMIILMDQFSRHIYRGTPRAYKNDKKILLFTEMGLDIYLEKATAEQQMFILLPYQHSEDIDSQNFGLAVLENIIKKTDVPKDKEILRQLLYHQKKHRNVIKEFGRFPKRNIILGRQSSEEEIDYIDENTKFDY</sequence>
<evidence type="ECO:0008006" key="2">
    <source>
        <dbReference type="Google" id="ProtNLM"/>
    </source>
</evidence>
<dbReference type="Gene3D" id="1.20.58.320">
    <property type="entry name" value="TPR-like"/>
    <property type="match status" value="1"/>
</dbReference>
<protein>
    <recommendedName>
        <fullName evidence="2">DUF924 domain-containing protein</fullName>
    </recommendedName>
</protein>
<dbReference type="AlphaFoldDB" id="A0A6C0IV84"/>
<evidence type="ECO:0000313" key="1">
    <source>
        <dbReference type="EMBL" id="QHT97201.1"/>
    </source>
</evidence>
<dbReference type="Pfam" id="PF06041">
    <property type="entry name" value="DUF924"/>
    <property type="match status" value="1"/>
</dbReference>